<name>A0A5P1EV24_ASPOF</name>
<dbReference type="EMBL" id="CM007385">
    <property type="protein sequence ID" value="ONK69007.1"/>
    <property type="molecule type" value="Genomic_DNA"/>
</dbReference>
<accession>A0A5P1EV24</accession>
<evidence type="ECO:0000313" key="2">
    <source>
        <dbReference type="Proteomes" id="UP000243459"/>
    </source>
</evidence>
<keyword evidence="2" id="KW-1185">Reference proteome</keyword>
<sequence>MRTYLIGASRDDRRYVWQSDPEHRFEVVHHLNARGTILGSHVSQSRVVEQFYLPRDDEYLKGVPNVGLHLSLQSYLVRGALLEKEIFGVGYLEASPRSLQGREAQVRARGEPKEG</sequence>
<proteinExistence type="predicted"/>
<dbReference type="AlphaFoldDB" id="A0A5P1EV24"/>
<dbReference type="Gramene" id="ONK69007">
    <property type="protein sequence ID" value="ONK69007"/>
    <property type="gene ID" value="A4U43_C05F18310"/>
</dbReference>
<reference evidence="2" key="1">
    <citation type="journal article" date="2017" name="Nat. Commun.">
        <title>The asparagus genome sheds light on the origin and evolution of a young Y chromosome.</title>
        <authorList>
            <person name="Harkess A."/>
            <person name="Zhou J."/>
            <person name="Xu C."/>
            <person name="Bowers J.E."/>
            <person name="Van der Hulst R."/>
            <person name="Ayyampalayam S."/>
            <person name="Mercati F."/>
            <person name="Riccardi P."/>
            <person name="McKain M.R."/>
            <person name="Kakrana A."/>
            <person name="Tang H."/>
            <person name="Ray J."/>
            <person name="Groenendijk J."/>
            <person name="Arikit S."/>
            <person name="Mathioni S.M."/>
            <person name="Nakano M."/>
            <person name="Shan H."/>
            <person name="Telgmann-Rauber A."/>
            <person name="Kanno A."/>
            <person name="Yue Z."/>
            <person name="Chen H."/>
            <person name="Li W."/>
            <person name="Chen Y."/>
            <person name="Xu X."/>
            <person name="Zhang Y."/>
            <person name="Luo S."/>
            <person name="Chen H."/>
            <person name="Gao J."/>
            <person name="Mao Z."/>
            <person name="Pires J.C."/>
            <person name="Luo M."/>
            <person name="Kudrna D."/>
            <person name="Wing R.A."/>
            <person name="Meyers B.C."/>
            <person name="Yi K."/>
            <person name="Kong H."/>
            <person name="Lavrijsen P."/>
            <person name="Sunseri F."/>
            <person name="Falavigna A."/>
            <person name="Ye Y."/>
            <person name="Leebens-Mack J.H."/>
            <person name="Chen G."/>
        </authorList>
    </citation>
    <scope>NUCLEOTIDE SEQUENCE [LARGE SCALE GENOMIC DNA]</scope>
    <source>
        <strain evidence="2">cv. DH0086</strain>
    </source>
</reference>
<protein>
    <submittedName>
        <fullName evidence="1">Uncharacterized protein</fullName>
    </submittedName>
</protein>
<gene>
    <name evidence="1" type="ORF">A4U43_C05F18310</name>
</gene>
<dbReference type="Proteomes" id="UP000243459">
    <property type="component" value="Chromosome 5"/>
</dbReference>
<organism evidence="1 2">
    <name type="scientific">Asparagus officinalis</name>
    <name type="common">Garden asparagus</name>
    <dbReference type="NCBI Taxonomy" id="4686"/>
    <lineage>
        <taxon>Eukaryota</taxon>
        <taxon>Viridiplantae</taxon>
        <taxon>Streptophyta</taxon>
        <taxon>Embryophyta</taxon>
        <taxon>Tracheophyta</taxon>
        <taxon>Spermatophyta</taxon>
        <taxon>Magnoliopsida</taxon>
        <taxon>Liliopsida</taxon>
        <taxon>Asparagales</taxon>
        <taxon>Asparagaceae</taxon>
        <taxon>Asparagoideae</taxon>
        <taxon>Asparagus</taxon>
    </lineage>
</organism>
<evidence type="ECO:0000313" key="1">
    <source>
        <dbReference type="EMBL" id="ONK69007.1"/>
    </source>
</evidence>